<feature type="region of interest" description="Disordered" evidence="1">
    <location>
        <begin position="27"/>
        <end position="47"/>
    </location>
</feature>
<evidence type="ECO:0000256" key="1">
    <source>
        <dbReference type="SAM" id="MobiDB-lite"/>
    </source>
</evidence>
<comment type="caution">
    <text evidence="2">The sequence shown here is derived from an EMBL/GenBank/DDBJ whole genome shotgun (WGS) entry which is preliminary data.</text>
</comment>
<gene>
    <name evidence="2" type="ORF">D9611_012624</name>
</gene>
<evidence type="ECO:0000313" key="2">
    <source>
        <dbReference type="EMBL" id="KAF5311343.1"/>
    </source>
</evidence>
<evidence type="ECO:0000313" key="3">
    <source>
        <dbReference type="Proteomes" id="UP000541558"/>
    </source>
</evidence>
<organism evidence="2 3">
    <name type="scientific">Ephemerocybe angulata</name>
    <dbReference type="NCBI Taxonomy" id="980116"/>
    <lineage>
        <taxon>Eukaryota</taxon>
        <taxon>Fungi</taxon>
        <taxon>Dikarya</taxon>
        <taxon>Basidiomycota</taxon>
        <taxon>Agaricomycotina</taxon>
        <taxon>Agaricomycetes</taxon>
        <taxon>Agaricomycetidae</taxon>
        <taxon>Agaricales</taxon>
        <taxon>Agaricineae</taxon>
        <taxon>Psathyrellaceae</taxon>
        <taxon>Ephemerocybe</taxon>
    </lineage>
</organism>
<accession>A0A8H5AV14</accession>
<dbReference type="AlphaFoldDB" id="A0A8H5AV14"/>
<proteinExistence type="predicted"/>
<dbReference type="EMBL" id="JAACJK010000227">
    <property type="protein sequence ID" value="KAF5311343.1"/>
    <property type="molecule type" value="Genomic_DNA"/>
</dbReference>
<dbReference type="Proteomes" id="UP000541558">
    <property type="component" value="Unassembled WGS sequence"/>
</dbReference>
<sequence>MLLEDAVSSFRSKAALAFATSLPTSASSQSTMATAVRPSGPIALPDDTKVDAQYTSTEQPFPTNNNPFSDKHSMGLPPVFKSDGESSMYTYENAHSHHTANAYITSTSPSIRSQSIVAADVQYPAQPPVYYDPETEGVQAAAERLAQALEVEAGRQTDRRAREALMRKARKVRKKAGKMKAKMDRKSGGDRSVVKNVGVGLLMFVTVPLWATGAAMEATGTILKATGMVLKGAGHGFKKMHTATMEKLDVKL</sequence>
<protein>
    <submittedName>
        <fullName evidence="2">Uncharacterized protein</fullName>
    </submittedName>
</protein>
<reference evidence="2 3" key="1">
    <citation type="journal article" date="2020" name="ISME J.">
        <title>Uncovering the hidden diversity of litter-decomposition mechanisms in mushroom-forming fungi.</title>
        <authorList>
            <person name="Floudas D."/>
            <person name="Bentzer J."/>
            <person name="Ahren D."/>
            <person name="Johansson T."/>
            <person name="Persson P."/>
            <person name="Tunlid A."/>
        </authorList>
    </citation>
    <scope>NUCLEOTIDE SEQUENCE [LARGE SCALE GENOMIC DNA]</scope>
    <source>
        <strain evidence="2 3">CBS 175.51</strain>
    </source>
</reference>
<dbReference type="OrthoDB" id="3066826at2759"/>
<name>A0A8H5AV14_9AGAR</name>
<keyword evidence="3" id="KW-1185">Reference proteome</keyword>